<sequence>MKQNTYAKIEQSTIVKYPYTIEDLKIDFPEMFSDNVSQLSGNILVSTNVFDFSGNFIRLSDMPGILTIYPSDPPEVQWDQNAEEELPAEKYTGVYCQQWKVVPASEEEKTQRTEKQAIEVRKIRNDLVAATDWTQGKDIAQSVSETWQPYRQQLRDITEQAGFPWTVVWPVVPVVNE</sequence>
<organism evidence="2">
    <name type="scientific">uncultured Caudovirales phage</name>
    <dbReference type="NCBI Taxonomy" id="2100421"/>
    <lineage>
        <taxon>Viruses</taxon>
        <taxon>Duplodnaviria</taxon>
        <taxon>Heunggongvirae</taxon>
        <taxon>Uroviricota</taxon>
        <taxon>Caudoviricetes</taxon>
        <taxon>Peduoviridae</taxon>
        <taxon>Maltschvirus</taxon>
        <taxon>Maltschvirus maltsch</taxon>
    </lineage>
</organism>
<evidence type="ECO:0000259" key="1">
    <source>
        <dbReference type="Pfam" id="PF16778"/>
    </source>
</evidence>
<gene>
    <name evidence="2" type="ORF">UFOVP327_35</name>
</gene>
<dbReference type="InterPro" id="IPR031893">
    <property type="entry name" value="Phage_tail_APC"/>
</dbReference>
<proteinExistence type="predicted"/>
<feature type="domain" description="Phage tail assembly chaperone-like" evidence="1">
    <location>
        <begin position="118"/>
        <end position="173"/>
    </location>
</feature>
<reference evidence="2" key="1">
    <citation type="submission" date="2020-04" db="EMBL/GenBank/DDBJ databases">
        <authorList>
            <person name="Chiriac C."/>
            <person name="Salcher M."/>
            <person name="Ghai R."/>
            <person name="Kavagutti S V."/>
        </authorList>
    </citation>
    <scope>NUCLEOTIDE SEQUENCE</scope>
</reference>
<protein>
    <submittedName>
        <fullName evidence="2">Phage tail assembly chaperone protein</fullName>
    </submittedName>
</protein>
<evidence type="ECO:0000313" key="2">
    <source>
        <dbReference type="EMBL" id="CAB4137567.1"/>
    </source>
</evidence>
<dbReference type="EMBL" id="LR796331">
    <property type="protein sequence ID" value="CAB4137567.1"/>
    <property type="molecule type" value="Genomic_DNA"/>
</dbReference>
<dbReference type="Gene3D" id="6.10.140.1310">
    <property type="match status" value="1"/>
</dbReference>
<dbReference type="Pfam" id="PF16778">
    <property type="entry name" value="Phage_tail_APC"/>
    <property type="match status" value="1"/>
</dbReference>
<name>A0A6J5LWV6_9CAUD</name>
<accession>A0A6J5LWV6</accession>